<organism evidence="1 2">
    <name type="scientific">Collybia nuda</name>
    <dbReference type="NCBI Taxonomy" id="64659"/>
    <lineage>
        <taxon>Eukaryota</taxon>
        <taxon>Fungi</taxon>
        <taxon>Dikarya</taxon>
        <taxon>Basidiomycota</taxon>
        <taxon>Agaricomycotina</taxon>
        <taxon>Agaricomycetes</taxon>
        <taxon>Agaricomycetidae</taxon>
        <taxon>Agaricales</taxon>
        <taxon>Tricholomatineae</taxon>
        <taxon>Clitocybaceae</taxon>
        <taxon>Collybia</taxon>
    </lineage>
</organism>
<gene>
    <name evidence="1" type="ORF">BDZ94DRAFT_1257422</name>
</gene>
<name>A0A9P5Y7C9_9AGAR</name>
<keyword evidence="2" id="KW-1185">Reference proteome</keyword>
<reference evidence="1" key="1">
    <citation type="submission" date="2020-11" db="EMBL/GenBank/DDBJ databases">
        <authorList>
            <consortium name="DOE Joint Genome Institute"/>
            <person name="Ahrendt S."/>
            <person name="Riley R."/>
            <person name="Andreopoulos W."/>
            <person name="Labutti K."/>
            <person name="Pangilinan J."/>
            <person name="Ruiz-Duenas F.J."/>
            <person name="Barrasa J.M."/>
            <person name="Sanchez-Garcia M."/>
            <person name="Camarero S."/>
            <person name="Miyauchi S."/>
            <person name="Serrano A."/>
            <person name="Linde D."/>
            <person name="Babiker R."/>
            <person name="Drula E."/>
            <person name="Ayuso-Fernandez I."/>
            <person name="Pacheco R."/>
            <person name="Padilla G."/>
            <person name="Ferreira P."/>
            <person name="Barriuso J."/>
            <person name="Kellner H."/>
            <person name="Castanera R."/>
            <person name="Alfaro M."/>
            <person name="Ramirez L."/>
            <person name="Pisabarro A.G."/>
            <person name="Kuo A."/>
            <person name="Tritt A."/>
            <person name="Lipzen A."/>
            <person name="He G."/>
            <person name="Yan M."/>
            <person name="Ng V."/>
            <person name="Cullen D."/>
            <person name="Martin F."/>
            <person name="Rosso M.-N."/>
            <person name="Henrissat B."/>
            <person name="Hibbett D."/>
            <person name="Martinez A.T."/>
            <person name="Grigoriev I.V."/>
        </authorList>
    </citation>
    <scope>NUCLEOTIDE SEQUENCE</scope>
    <source>
        <strain evidence="1">CBS 247.69</strain>
    </source>
</reference>
<dbReference type="Proteomes" id="UP000807353">
    <property type="component" value="Unassembled WGS sequence"/>
</dbReference>
<evidence type="ECO:0000313" key="1">
    <source>
        <dbReference type="EMBL" id="KAF9464044.1"/>
    </source>
</evidence>
<sequence>MSSHLVSLIPVAPLTDDVFSFNSKPILEIKNFQRLDLQFLHLPPVAELAKITGAVGDTAHGITHGVGGIAKGGIGFVGQTVRTLPLFGGGLLGGLSKFAEKTATGVVGLAESAADELTVPAQTVRTHVKYSNNIQDHLPGAMKTADTAIRQFSEDMGNNAKYLYENTATMGIQVIVGLEGRLAAVTAALVQMNLILTQDNVQEEIQLGNTKYRGILGTVLQGAEGLVLKDIADRLPLVIKIVNDVGAAFTAIGANLRVAKEMIRAGVTNPNQIFAQSLTDVEESWRAYERKRGTLSYQI</sequence>
<protein>
    <submittedName>
        <fullName evidence="1">Uncharacterized protein</fullName>
    </submittedName>
</protein>
<dbReference type="AlphaFoldDB" id="A0A9P5Y7C9"/>
<proteinExistence type="predicted"/>
<dbReference type="OrthoDB" id="2956751at2759"/>
<dbReference type="EMBL" id="MU150257">
    <property type="protein sequence ID" value="KAF9464044.1"/>
    <property type="molecule type" value="Genomic_DNA"/>
</dbReference>
<comment type="caution">
    <text evidence="1">The sequence shown here is derived from an EMBL/GenBank/DDBJ whole genome shotgun (WGS) entry which is preliminary data.</text>
</comment>
<evidence type="ECO:0000313" key="2">
    <source>
        <dbReference type="Proteomes" id="UP000807353"/>
    </source>
</evidence>
<accession>A0A9P5Y7C9</accession>